<comment type="cofactor">
    <cofactor evidence="2">
        <name>Mg(2+)</name>
        <dbReference type="ChEBI" id="CHEBI:18420"/>
    </cofactor>
</comment>
<dbReference type="NCBIfam" id="TIGR03455">
    <property type="entry name" value="HisG_C-term"/>
    <property type="match status" value="1"/>
</dbReference>
<feature type="domain" description="Histidine biosynthesis HisG C-terminal" evidence="19">
    <location>
        <begin position="211"/>
        <end position="282"/>
    </location>
</feature>
<gene>
    <name evidence="20" type="primary">hisG_13</name>
    <name evidence="20" type="ORF">SDC9_31536</name>
</gene>
<evidence type="ECO:0000256" key="7">
    <source>
        <dbReference type="ARBA" id="ARBA00020998"/>
    </source>
</evidence>
<feature type="domain" description="ATP phosphoribosyltransferase catalytic" evidence="18">
    <location>
        <begin position="52"/>
        <end position="205"/>
    </location>
</feature>
<dbReference type="UniPathway" id="UPA00031">
    <property type="reaction ID" value="UER00006"/>
</dbReference>
<dbReference type="InterPro" id="IPR018198">
    <property type="entry name" value="ATP_PRibTrfase_CS"/>
</dbReference>
<comment type="caution">
    <text evidence="20">The sequence shown here is derived from an EMBL/GenBank/DDBJ whole genome shotgun (WGS) entry which is preliminary data.</text>
</comment>
<comment type="function">
    <text evidence="17">Catalyzes the condensation of ATP and 5-phosphoribose 1-diphosphate to form N'-(5'-phosphoribosyl)-ATP (PR-ATP). Has a crucial role in the pathway because the rate of histidine biosynthesis seems to be controlled primarily by regulation of HisG enzymatic activity.</text>
</comment>
<dbReference type="PANTHER" id="PTHR21403:SF10">
    <property type="entry name" value="ATP PHOSPHORIBOSYLTRANSFERASE"/>
    <property type="match status" value="1"/>
</dbReference>
<keyword evidence="10 20" id="KW-0328">Glycosyltransferase</keyword>
<evidence type="ECO:0000256" key="10">
    <source>
        <dbReference type="ARBA" id="ARBA00022676"/>
    </source>
</evidence>
<dbReference type="SUPFAM" id="SSF53850">
    <property type="entry name" value="Periplasmic binding protein-like II"/>
    <property type="match status" value="1"/>
</dbReference>
<evidence type="ECO:0000256" key="11">
    <source>
        <dbReference type="ARBA" id="ARBA00022679"/>
    </source>
</evidence>
<evidence type="ECO:0000313" key="20">
    <source>
        <dbReference type="EMBL" id="MPL85566.1"/>
    </source>
</evidence>
<dbReference type="Gene3D" id="3.40.190.10">
    <property type="entry name" value="Periplasmic binding protein-like II"/>
    <property type="match status" value="2"/>
</dbReference>
<evidence type="ECO:0000256" key="8">
    <source>
        <dbReference type="ARBA" id="ARBA00022490"/>
    </source>
</evidence>
<dbReference type="Gene3D" id="3.30.70.120">
    <property type="match status" value="1"/>
</dbReference>
<dbReference type="InterPro" id="IPR015867">
    <property type="entry name" value="N-reg_PII/ATP_PRibTrfase_C"/>
</dbReference>
<dbReference type="GO" id="GO:0000105">
    <property type="term" value="P:L-histidine biosynthetic process"/>
    <property type="evidence" value="ECO:0007669"/>
    <property type="project" value="UniProtKB-UniPathway"/>
</dbReference>
<dbReference type="NCBIfam" id="TIGR00070">
    <property type="entry name" value="hisG"/>
    <property type="match status" value="1"/>
</dbReference>
<protein>
    <recommendedName>
        <fullName evidence="7">ATP phosphoribosyltransferase</fullName>
        <ecNumber evidence="6">2.4.2.17</ecNumber>
    </recommendedName>
</protein>
<dbReference type="GO" id="GO:0003879">
    <property type="term" value="F:ATP phosphoribosyltransferase activity"/>
    <property type="evidence" value="ECO:0007669"/>
    <property type="project" value="UniProtKB-EC"/>
</dbReference>
<name>A0A644V2K3_9ZZZZ</name>
<reference evidence="20" key="1">
    <citation type="submission" date="2019-08" db="EMBL/GenBank/DDBJ databases">
        <authorList>
            <person name="Kucharzyk K."/>
            <person name="Murdoch R.W."/>
            <person name="Higgins S."/>
            <person name="Loffler F."/>
        </authorList>
    </citation>
    <scope>NUCLEOTIDE SEQUENCE</scope>
</reference>
<dbReference type="GO" id="GO:0000287">
    <property type="term" value="F:magnesium ion binding"/>
    <property type="evidence" value="ECO:0007669"/>
    <property type="project" value="InterPro"/>
</dbReference>
<evidence type="ECO:0000256" key="17">
    <source>
        <dbReference type="ARBA" id="ARBA00024861"/>
    </source>
</evidence>
<dbReference type="InterPro" id="IPR001348">
    <property type="entry name" value="ATP_PRibTrfase_HisG"/>
</dbReference>
<comment type="subcellular location">
    <subcellularLocation>
        <location evidence="3">Cytoplasm</location>
    </subcellularLocation>
</comment>
<evidence type="ECO:0000259" key="18">
    <source>
        <dbReference type="Pfam" id="PF01634"/>
    </source>
</evidence>
<keyword evidence="11 20" id="KW-0808">Transferase</keyword>
<evidence type="ECO:0000256" key="9">
    <source>
        <dbReference type="ARBA" id="ARBA00022605"/>
    </source>
</evidence>
<accession>A0A644V2K3</accession>
<evidence type="ECO:0000256" key="12">
    <source>
        <dbReference type="ARBA" id="ARBA00022723"/>
    </source>
</evidence>
<keyword evidence="14" id="KW-0067">ATP-binding</keyword>
<dbReference type="FunFam" id="3.30.70.120:FF:000002">
    <property type="entry name" value="ATP phosphoribosyltransferase"/>
    <property type="match status" value="1"/>
</dbReference>
<keyword evidence="16" id="KW-0368">Histidine biosynthesis</keyword>
<dbReference type="InterPro" id="IPR011322">
    <property type="entry name" value="N-reg_PII-like_a/b"/>
</dbReference>
<dbReference type="HAMAP" id="MF_00079">
    <property type="entry name" value="HisG_Long"/>
    <property type="match status" value="1"/>
</dbReference>
<evidence type="ECO:0000256" key="5">
    <source>
        <dbReference type="ARBA" id="ARBA00007955"/>
    </source>
</evidence>
<dbReference type="Pfam" id="PF08029">
    <property type="entry name" value="HisG_C"/>
    <property type="match status" value="1"/>
</dbReference>
<comment type="similarity">
    <text evidence="5">Belongs to the ATP phosphoribosyltransferase family. Long subfamily.</text>
</comment>
<evidence type="ECO:0000256" key="2">
    <source>
        <dbReference type="ARBA" id="ARBA00001946"/>
    </source>
</evidence>
<dbReference type="Pfam" id="PF01634">
    <property type="entry name" value="HisG"/>
    <property type="match status" value="1"/>
</dbReference>
<dbReference type="SUPFAM" id="SSF54913">
    <property type="entry name" value="GlnB-like"/>
    <property type="match status" value="1"/>
</dbReference>
<dbReference type="GO" id="GO:0005524">
    <property type="term" value="F:ATP binding"/>
    <property type="evidence" value="ECO:0007669"/>
    <property type="project" value="UniProtKB-KW"/>
</dbReference>
<dbReference type="InterPro" id="IPR013115">
    <property type="entry name" value="HisG_C"/>
</dbReference>
<keyword evidence="12" id="KW-0479">Metal-binding</keyword>
<proteinExistence type="inferred from homology"/>
<keyword evidence="13" id="KW-0547">Nucleotide-binding</keyword>
<sequence length="286" mass="30978">MAKIRLAIPNKGRIAEPINDLMDKAGIHINMTGSRQLIAKTIDPEIEVLFVRPIDIPEYVAKGVADLGITGLDMVAERRADVACLLDLNFGSAKLVIAVPQESPITSVEKMNGIKIATEFPNICKDYFAERSIDVNIIEVSGACEAAPHLGIADAIADLTSSGTTLEVNKLRIVEEILASTTNVIANKTSLSEKHAKIEEILLAFESVIAAKGQCYLMLNVRREKLEEIKSLIPGLGGPTIMDIAGSDSVALHAVVSTNKVYQLINQLKRAGARDILVLDIMRMVR</sequence>
<dbReference type="EMBL" id="VSSQ01000207">
    <property type="protein sequence ID" value="MPL85566.1"/>
    <property type="molecule type" value="Genomic_DNA"/>
</dbReference>
<comment type="catalytic activity">
    <reaction evidence="1">
        <text>1-(5-phospho-beta-D-ribosyl)-ATP + diphosphate = 5-phospho-alpha-D-ribose 1-diphosphate + ATP</text>
        <dbReference type="Rhea" id="RHEA:18473"/>
        <dbReference type="ChEBI" id="CHEBI:30616"/>
        <dbReference type="ChEBI" id="CHEBI:33019"/>
        <dbReference type="ChEBI" id="CHEBI:58017"/>
        <dbReference type="ChEBI" id="CHEBI:73183"/>
        <dbReference type="EC" id="2.4.2.17"/>
    </reaction>
</comment>
<evidence type="ECO:0000256" key="13">
    <source>
        <dbReference type="ARBA" id="ARBA00022741"/>
    </source>
</evidence>
<dbReference type="AlphaFoldDB" id="A0A644V2K3"/>
<evidence type="ECO:0000256" key="6">
    <source>
        <dbReference type="ARBA" id="ARBA00011946"/>
    </source>
</evidence>
<dbReference type="EC" id="2.4.2.17" evidence="6"/>
<evidence type="ECO:0000256" key="4">
    <source>
        <dbReference type="ARBA" id="ARBA00004667"/>
    </source>
</evidence>
<dbReference type="InterPro" id="IPR013820">
    <property type="entry name" value="ATP_PRibTrfase_cat"/>
</dbReference>
<evidence type="ECO:0000256" key="15">
    <source>
        <dbReference type="ARBA" id="ARBA00022842"/>
    </source>
</evidence>
<dbReference type="PANTHER" id="PTHR21403">
    <property type="entry name" value="ATP PHOSPHORIBOSYLTRANSFERASE ATP-PRTASE"/>
    <property type="match status" value="1"/>
</dbReference>
<dbReference type="PROSITE" id="PS01316">
    <property type="entry name" value="ATP_P_PHORIBOSYLTR"/>
    <property type="match status" value="1"/>
</dbReference>
<keyword evidence="15" id="KW-0460">Magnesium</keyword>
<organism evidence="20">
    <name type="scientific">bioreactor metagenome</name>
    <dbReference type="NCBI Taxonomy" id="1076179"/>
    <lineage>
        <taxon>unclassified sequences</taxon>
        <taxon>metagenomes</taxon>
        <taxon>ecological metagenomes</taxon>
    </lineage>
</organism>
<evidence type="ECO:0000256" key="3">
    <source>
        <dbReference type="ARBA" id="ARBA00004496"/>
    </source>
</evidence>
<keyword evidence="8" id="KW-0963">Cytoplasm</keyword>
<comment type="pathway">
    <text evidence="4">Amino-acid biosynthesis; L-histidine biosynthesis; L-histidine from 5-phospho-alpha-D-ribose 1-diphosphate: step 1/9.</text>
</comment>
<keyword evidence="9" id="KW-0028">Amino-acid biosynthesis</keyword>
<evidence type="ECO:0000256" key="1">
    <source>
        <dbReference type="ARBA" id="ARBA00000915"/>
    </source>
</evidence>
<dbReference type="InterPro" id="IPR020621">
    <property type="entry name" value="ATP-PRT_HisG_long"/>
</dbReference>
<evidence type="ECO:0000256" key="16">
    <source>
        <dbReference type="ARBA" id="ARBA00023102"/>
    </source>
</evidence>
<dbReference type="GO" id="GO:0005737">
    <property type="term" value="C:cytoplasm"/>
    <property type="evidence" value="ECO:0007669"/>
    <property type="project" value="UniProtKB-SubCell"/>
</dbReference>
<evidence type="ECO:0000259" key="19">
    <source>
        <dbReference type="Pfam" id="PF08029"/>
    </source>
</evidence>
<evidence type="ECO:0000256" key="14">
    <source>
        <dbReference type="ARBA" id="ARBA00022840"/>
    </source>
</evidence>